<dbReference type="InterPro" id="IPR035924">
    <property type="entry name" value="FlaG-like_sf"/>
</dbReference>
<dbReference type="PANTHER" id="PTHR37166">
    <property type="entry name" value="PROTEIN FLAG"/>
    <property type="match status" value="1"/>
</dbReference>
<dbReference type="AlphaFoldDB" id="A0AAF0C8A0"/>
<gene>
    <name evidence="2" type="ORF">SG34_021870</name>
</gene>
<keyword evidence="3" id="KW-1185">Reference proteome</keyword>
<reference evidence="2 3" key="2">
    <citation type="journal article" date="2022" name="Mar. Drugs">
        <title>Bioassay-Guided Fractionation Leads to the Detection of Cholic Acid Generated by the Rare Thalassomonas sp.</title>
        <authorList>
            <person name="Pheiffer F."/>
            <person name="Schneider Y.K."/>
            <person name="Hansen E.H."/>
            <person name="Andersen J.H."/>
            <person name="Isaksson J."/>
            <person name="Busche T."/>
            <person name="R C."/>
            <person name="Kalinowski J."/>
            <person name="Zyl L.V."/>
            <person name="Trindade M."/>
        </authorList>
    </citation>
    <scope>NUCLEOTIDE SEQUENCE [LARGE SCALE GENOMIC DNA]</scope>
    <source>
        <strain evidence="2 3">XOM25</strain>
    </source>
</reference>
<accession>A0AAF0C8A0</accession>
<reference evidence="2 3" key="1">
    <citation type="journal article" date="2015" name="Genome Announc.">
        <title>Draft Genome Sequences of Marine Isolates of Thalassomonas viridans and Thalassomonas actiniarum.</title>
        <authorList>
            <person name="Olonade I."/>
            <person name="van Zyl L.J."/>
            <person name="Trindade M."/>
        </authorList>
    </citation>
    <scope>NUCLEOTIDE SEQUENCE [LARGE SCALE GENOMIC DNA]</scope>
    <source>
        <strain evidence="2 3">XOM25</strain>
    </source>
</reference>
<dbReference type="Pfam" id="PF03646">
    <property type="entry name" value="FlaG"/>
    <property type="match status" value="1"/>
</dbReference>
<sequence length="154" mass="16603">MSNVLNGQQALGSLNFDLGKSAAAAQADNAQVNTQANAETAKAGLQSTEKEALKAERQNIVAKTEQGLLADGDKETKPQMNSEQLEVVAQKLQDFVSEMNRGLEFLVDEDSGRDVIKVIDKNTGDLVKQFPSEEVLELVAHLSEATGNFIDSKI</sequence>
<keyword evidence="2" id="KW-0969">Cilium</keyword>
<name>A0AAF0C8A0_9GAMM</name>
<dbReference type="Gene3D" id="3.30.160.170">
    <property type="entry name" value="FlaG-like"/>
    <property type="match status" value="1"/>
</dbReference>
<feature type="coiled-coil region" evidence="1">
    <location>
        <begin position="38"/>
        <end position="65"/>
    </location>
</feature>
<dbReference type="EMBL" id="CP059733">
    <property type="protein sequence ID" value="WDE03990.1"/>
    <property type="molecule type" value="Genomic_DNA"/>
</dbReference>
<dbReference type="InterPro" id="IPR005186">
    <property type="entry name" value="FlaG"/>
</dbReference>
<dbReference type="KEGG" id="tvd:SG34_021870"/>
<dbReference type="SUPFAM" id="SSF160214">
    <property type="entry name" value="FlaG-like"/>
    <property type="match status" value="1"/>
</dbReference>
<evidence type="ECO:0000256" key="1">
    <source>
        <dbReference type="SAM" id="Coils"/>
    </source>
</evidence>
<evidence type="ECO:0000313" key="2">
    <source>
        <dbReference type="EMBL" id="WDE03990.1"/>
    </source>
</evidence>
<keyword evidence="2" id="KW-0282">Flagellum</keyword>
<evidence type="ECO:0000313" key="3">
    <source>
        <dbReference type="Proteomes" id="UP000032352"/>
    </source>
</evidence>
<protein>
    <submittedName>
        <fullName evidence="2">Flagellar protein FlaG</fullName>
    </submittedName>
</protein>
<dbReference type="RefSeq" id="WP_084723637.1">
    <property type="nucleotide sequence ID" value="NZ_CP059733.1"/>
</dbReference>
<dbReference type="PANTHER" id="PTHR37166:SF1">
    <property type="entry name" value="PROTEIN FLAG"/>
    <property type="match status" value="1"/>
</dbReference>
<proteinExistence type="predicted"/>
<organism evidence="2 3">
    <name type="scientific">Thalassomonas viridans</name>
    <dbReference type="NCBI Taxonomy" id="137584"/>
    <lineage>
        <taxon>Bacteria</taxon>
        <taxon>Pseudomonadati</taxon>
        <taxon>Pseudomonadota</taxon>
        <taxon>Gammaproteobacteria</taxon>
        <taxon>Alteromonadales</taxon>
        <taxon>Colwelliaceae</taxon>
        <taxon>Thalassomonas</taxon>
    </lineage>
</organism>
<dbReference type="Proteomes" id="UP000032352">
    <property type="component" value="Chromosome"/>
</dbReference>
<keyword evidence="2" id="KW-0966">Cell projection</keyword>
<keyword evidence="1" id="KW-0175">Coiled coil</keyword>